<gene>
    <name evidence="1" type="ORF">B0A48_10437</name>
</gene>
<sequence>MPGWKPITEDEWARHLVYTTADFAVPEPLPLSTTDWPLDRSGIDRTQPDVPLIVLTNWDQKDDPFDRSHPDMSINAV</sequence>
<proteinExistence type="predicted"/>
<accession>A0A1V8SXC0</accession>
<reference evidence="2" key="1">
    <citation type="submission" date="2017-03" db="EMBL/GenBank/DDBJ databases">
        <title>Genomes of endolithic fungi from Antarctica.</title>
        <authorList>
            <person name="Coleine C."/>
            <person name="Masonjones S."/>
            <person name="Stajich J.E."/>
        </authorList>
    </citation>
    <scope>NUCLEOTIDE SEQUENCE [LARGE SCALE GENOMIC DNA]</scope>
    <source>
        <strain evidence="2">CCFEE 5527</strain>
    </source>
</reference>
<name>A0A1V8SXC0_9PEZI</name>
<dbReference type="AlphaFoldDB" id="A0A1V8SXC0"/>
<dbReference type="EMBL" id="NAJO01000023">
    <property type="protein sequence ID" value="OQO03797.1"/>
    <property type="molecule type" value="Genomic_DNA"/>
</dbReference>
<comment type="caution">
    <text evidence="1">The sequence shown here is derived from an EMBL/GenBank/DDBJ whole genome shotgun (WGS) entry which is preliminary data.</text>
</comment>
<protein>
    <submittedName>
        <fullName evidence="1">Uncharacterized protein</fullName>
    </submittedName>
</protein>
<dbReference type="InParanoid" id="A0A1V8SXC0"/>
<dbReference type="Proteomes" id="UP000192596">
    <property type="component" value="Unassembled WGS sequence"/>
</dbReference>
<organism evidence="1 2">
    <name type="scientific">Cryoendolithus antarcticus</name>
    <dbReference type="NCBI Taxonomy" id="1507870"/>
    <lineage>
        <taxon>Eukaryota</taxon>
        <taxon>Fungi</taxon>
        <taxon>Dikarya</taxon>
        <taxon>Ascomycota</taxon>
        <taxon>Pezizomycotina</taxon>
        <taxon>Dothideomycetes</taxon>
        <taxon>Dothideomycetidae</taxon>
        <taxon>Cladosporiales</taxon>
        <taxon>Cladosporiaceae</taxon>
        <taxon>Cryoendolithus</taxon>
    </lineage>
</organism>
<evidence type="ECO:0000313" key="1">
    <source>
        <dbReference type="EMBL" id="OQO03797.1"/>
    </source>
</evidence>
<keyword evidence="2" id="KW-1185">Reference proteome</keyword>
<evidence type="ECO:0000313" key="2">
    <source>
        <dbReference type="Proteomes" id="UP000192596"/>
    </source>
</evidence>